<feature type="domain" description="Tn3 transposase DDE" evidence="1">
    <location>
        <begin position="21"/>
        <end position="64"/>
    </location>
</feature>
<evidence type="ECO:0000259" key="1">
    <source>
        <dbReference type="Pfam" id="PF01526"/>
    </source>
</evidence>
<organism evidence="2 3">
    <name type="scientific">Actinomadura rudentiformis</name>
    <dbReference type="NCBI Taxonomy" id="359158"/>
    <lineage>
        <taxon>Bacteria</taxon>
        <taxon>Bacillati</taxon>
        <taxon>Actinomycetota</taxon>
        <taxon>Actinomycetes</taxon>
        <taxon>Streptosporangiales</taxon>
        <taxon>Thermomonosporaceae</taxon>
        <taxon>Actinomadura</taxon>
    </lineage>
</organism>
<protein>
    <submittedName>
        <fullName evidence="2">Tn3 family transposase</fullName>
    </submittedName>
</protein>
<dbReference type="Pfam" id="PF01526">
    <property type="entry name" value="DDE_Tnp_Tn3"/>
    <property type="match status" value="1"/>
</dbReference>
<dbReference type="InterPro" id="IPR002513">
    <property type="entry name" value="Tn3_Tnp_DDE_dom"/>
</dbReference>
<dbReference type="Proteomes" id="UP000468735">
    <property type="component" value="Unassembled WGS sequence"/>
</dbReference>
<keyword evidence="3" id="KW-1185">Reference proteome</keyword>
<reference evidence="2 3" key="1">
    <citation type="submission" date="2019-09" db="EMBL/GenBank/DDBJ databases">
        <title>Actinomadura physcomitrii sp. nov., a novel actinomycete isolated from moss [Physcomitrium sphaericum (Ludw) Fuernr].</title>
        <authorList>
            <person name="Zhuang X."/>
            <person name="Liu C."/>
        </authorList>
    </citation>
    <scope>NUCLEOTIDE SEQUENCE [LARGE SCALE GENOMIC DNA]</scope>
    <source>
        <strain evidence="2 3">HMC1</strain>
    </source>
</reference>
<sequence>MGCASGCCGGCCTGPPPAPKAMKFNSLLANGVILHNTLDIADVVRQLQVEGWKIGPEDLAEVSLNPYRTAAAGCRRPARHLHQRPHDPRLGPGHPLPLIHLTQLAGSAPGQAPAADSHLAAGATGQEVAAHPLVTAH</sequence>
<evidence type="ECO:0000313" key="2">
    <source>
        <dbReference type="EMBL" id="KAB2346906.1"/>
    </source>
</evidence>
<gene>
    <name evidence="2" type="ORF">F8566_22175</name>
</gene>
<dbReference type="GO" id="GO:0006313">
    <property type="term" value="P:DNA transposition"/>
    <property type="evidence" value="ECO:0007669"/>
    <property type="project" value="InterPro"/>
</dbReference>
<dbReference type="OrthoDB" id="4337906at2"/>
<dbReference type="AlphaFoldDB" id="A0A6H9YPK4"/>
<comment type="caution">
    <text evidence="2">The sequence shown here is derived from an EMBL/GenBank/DDBJ whole genome shotgun (WGS) entry which is preliminary data.</text>
</comment>
<accession>A0A6H9YPK4</accession>
<name>A0A6H9YPK4_9ACTN</name>
<evidence type="ECO:0000313" key="3">
    <source>
        <dbReference type="Proteomes" id="UP000468735"/>
    </source>
</evidence>
<dbReference type="GO" id="GO:0004803">
    <property type="term" value="F:transposase activity"/>
    <property type="evidence" value="ECO:0007669"/>
    <property type="project" value="InterPro"/>
</dbReference>
<dbReference type="EMBL" id="WBMT01000010">
    <property type="protein sequence ID" value="KAB2346906.1"/>
    <property type="molecule type" value="Genomic_DNA"/>
</dbReference>
<proteinExistence type="predicted"/>